<dbReference type="EMBL" id="CP000473">
    <property type="protein sequence ID" value="ABJ87001.1"/>
    <property type="molecule type" value="Genomic_DNA"/>
</dbReference>
<organism evidence="3">
    <name type="scientific">Solibacter usitatus (strain Ellin6076)</name>
    <dbReference type="NCBI Taxonomy" id="234267"/>
    <lineage>
        <taxon>Bacteria</taxon>
        <taxon>Pseudomonadati</taxon>
        <taxon>Acidobacteriota</taxon>
        <taxon>Terriglobia</taxon>
        <taxon>Bryobacterales</taxon>
        <taxon>Solibacteraceae</taxon>
        <taxon>Candidatus Solibacter</taxon>
    </lineage>
</organism>
<evidence type="ECO:0000256" key="2">
    <source>
        <dbReference type="SAM" id="Phobius"/>
    </source>
</evidence>
<dbReference type="KEGG" id="sus:Acid_6067"/>
<evidence type="ECO:0000256" key="1">
    <source>
        <dbReference type="SAM" id="Coils"/>
    </source>
</evidence>
<keyword evidence="2" id="KW-1133">Transmembrane helix</keyword>
<reference evidence="3" key="1">
    <citation type="submission" date="2006-10" db="EMBL/GenBank/DDBJ databases">
        <title>Complete sequence of Solibacter usitatus Ellin6076.</title>
        <authorList>
            <consortium name="US DOE Joint Genome Institute"/>
            <person name="Copeland A."/>
            <person name="Lucas S."/>
            <person name="Lapidus A."/>
            <person name="Barry K."/>
            <person name="Detter J.C."/>
            <person name="Glavina del Rio T."/>
            <person name="Hammon N."/>
            <person name="Israni S."/>
            <person name="Dalin E."/>
            <person name="Tice H."/>
            <person name="Pitluck S."/>
            <person name="Thompson L.S."/>
            <person name="Brettin T."/>
            <person name="Bruce D."/>
            <person name="Han C."/>
            <person name="Tapia R."/>
            <person name="Gilna P."/>
            <person name="Schmutz J."/>
            <person name="Larimer F."/>
            <person name="Land M."/>
            <person name="Hauser L."/>
            <person name="Kyrpides N."/>
            <person name="Mikhailova N."/>
            <person name="Janssen P.H."/>
            <person name="Kuske C.R."/>
            <person name="Richardson P."/>
        </authorList>
    </citation>
    <scope>NUCLEOTIDE SEQUENCE</scope>
    <source>
        <strain evidence="3">Ellin6076</strain>
    </source>
</reference>
<dbReference type="HOGENOM" id="CLU_1659585_0_0_0"/>
<protein>
    <submittedName>
        <fullName evidence="3">Uncharacterized protein</fullName>
    </submittedName>
</protein>
<gene>
    <name evidence="3" type="ordered locus">Acid_6067</name>
</gene>
<feature type="transmembrane region" description="Helical" evidence="2">
    <location>
        <begin position="6"/>
        <end position="25"/>
    </location>
</feature>
<dbReference type="InParanoid" id="Q01TL9"/>
<keyword evidence="2" id="KW-0472">Membrane</keyword>
<proteinExistence type="predicted"/>
<keyword evidence="2" id="KW-0812">Transmembrane</keyword>
<sequence precursor="true">MNLWVAVILIVVVAIASGTFTYLLTRLRTARESAQQAQSLAEAVAALENERSKYENAAKGIEENARRKALDEFLADIHVEERHYVREHRVLFAHKKSLILQERIFFRNIPISSWVDHEIPVEEGADLDALAKTLSVFNNAVEGGITGRQNTRWLPSRAG</sequence>
<accession>Q01TL9</accession>
<name>Q01TL9_SOLUE</name>
<dbReference type="AlphaFoldDB" id="Q01TL9"/>
<feature type="coiled-coil region" evidence="1">
    <location>
        <begin position="30"/>
        <end position="64"/>
    </location>
</feature>
<keyword evidence="1" id="KW-0175">Coiled coil</keyword>
<evidence type="ECO:0000313" key="3">
    <source>
        <dbReference type="EMBL" id="ABJ87001.1"/>
    </source>
</evidence>